<dbReference type="Gene3D" id="3.30.360.10">
    <property type="entry name" value="Dihydrodipicolinate Reductase, domain 2"/>
    <property type="match status" value="1"/>
</dbReference>
<dbReference type="GO" id="GO:0070401">
    <property type="term" value="F:NADP+ binding"/>
    <property type="evidence" value="ECO:0007669"/>
    <property type="project" value="InterPro"/>
</dbReference>
<dbReference type="InterPro" id="IPR006855">
    <property type="entry name" value="Vertebrate-like_GNAT_dom"/>
</dbReference>
<keyword evidence="9 19" id="KW-0808">Transferase</keyword>
<evidence type="ECO:0000256" key="17">
    <source>
        <dbReference type="ARBA" id="ARBA00023268"/>
    </source>
</evidence>
<comment type="pathway">
    <text evidence="2 19">Amino-acid biosynthesis; L-arginine biosynthesis; N(2)-acetyl-L-ornithine from L-glutamate: step 2/4.</text>
</comment>
<dbReference type="CDD" id="cd24149">
    <property type="entry name" value="AGPR_N_ARG5_6_like"/>
    <property type="match status" value="1"/>
</dbReference>
<dbReference type="UniPathway" id="UPA00068">
    <property type="reaction ID" value="UER00107"/>
</dbReference>
<dbReference type="EMBL" id="MU004235">
    <property type="protein sequence ID" value="KAF2668907.1"/>
    <property type="molecule type" value="Genomic_DNA"/>
</dbReference>
<evidence type="ECO:0000256" key="19">
    <source>
        <dbReference type="PIRNR" id="PIRNR036440"/>
    </source>
</evidence>
<dbReference type="HAMAP" id="MF_00150">
    <property type="entry name" value="ArgC_type1"/>
    <property type="match status" value="1"/>
</dbReference>
<dbReference type="PROSITE" id="PS01224">
    <property type="entry name" value="ARGC"/>
    <property type="match status" value="1"/>
</dbReference>
<dbReference type="InterPro" id="IPR058924">
    <property type="entry name" value="AGPR_dimerisation_dom"/>
</dbReference>
<comment type="pathway">
    <text evidence="3 19">Amino-acid biosynthesis; L-arginine biosynthesis; N(2)-acetyl-L-ornithine from L-glutamate: step 3/4.</text>
</comment>
<comment type="catalytic activity">
    <reaction evidence="18">
        <text>N-acetyl-L-glutamate + ATP = N-acetyl-L-glutamyl 5-phosphate + ADP</text>
        <dbReference type="Rhea" id="RHEA:14629"/>
        <dbReference type="ChEBI" id="CHEBI:30616"/>
        <dbReference type="ChEBI" id="CHEBI:44337"/>
        <dbReference type="ChEBI" id="CHEBI:57936"/>
        <dbReference type="ChEBI" id="CHEBI:456216"/>
        <dbReference type="EC" id="2.7.2.8"/>
    </reaction>
</comment>
<keyword evidence="15 19" id="KW-0560">Oxidoreductase</keyword>
<dbReference type="PROSITE" id="PS51731">
    <property type="entry name" value="GNAT_NAGS"/>
    <property type="match status" value="1"/>
</dbReference>
<dbReference type="CDD" id="cd04263">
    <property type="entry name" value="DUF619-NAGK-FABP"/>
    <property type="match status" value="1"/>
</dbReference>
<evidence type="ECO:0000256" key="16">
    <source>
        <dbReference type="ARBA" id="ARBA00023128"/>
    </source>
</evidence>
<dbReference type="GO" id="GO:0006526">
    <property type="term" value="P:L-arginine biosynthetic process"/>
    <property type="evidence" value="ECO:0007669"/>
    <property type="project" value="UniProtKB-UniRule"/>
</dbReference>
<comment type="subcellular location">
    <subcellularLocation>
        <location evidence="1 19">Mitochondrion</location>
    </subcellularLocation>
</comment>
<dbReference type="SUPFAM" id="SSF51735">
    <property type="entry name" value="NAD(P)-binding Rossmann-fold domains"/>
    <property type="match status" value="1"/>
</dbReference>
<dbReference type="SUPFAM" id="SSF55347">
    <property type="entry name" value="Glyceraldehyde-3-phosphate dehydrogenase-like, C-terminal domain"/>
    <property type="match status" value="1"/>
</dbReference>
<evidence type="ECO:0000313" key="24">
    <source>
        <dbReference type="Proteomes" id="UP000799302"/>
    </source>
</evidence>
<dbReference type="PANTHER" id="PTHR23342">
    <property type="entry name" value="N-ACETYLGLUTAMATE SYNTHASE"/>
    <property type="match status" value="1"/>
</dbReference>
<evidence type="ECO:0000256" key="9">
    <source>
        <dbReference type="ARBA" id="ARBA00022679"/>
    </source>
</evidence>
<evidence type="ECO:0000256" key="7">
    <source>
        <dbReference type="ARBA" id="ARBA00022571"/>
    </source>
</evidence>
<dbReference type="PIRSF" id="PIRSF036440">
    <property type="entry name" value="ARG5-6"/>
    <property type="match status" value="1"/>
</dbReference>
<evidence type="ECO:0000256" key="5">
    <source>
        <dbReference type="ARBA" id="ARBA00007239"/>
    </source>
</evidence>
<keyword evidence="11 19" id="KW-0418">Kinase</keyword>
<evidence type="ECO:0000256" key="11">
    <source>
        <dbReference type="ARBA" id="ARBA00022777"/>
    </source>
</evidence>
<evidence type="ECO:0000256" key="12">
    <source>
        <dbReference type="ARBA" id="ARBA00022840"/>
    </source>
</evidence>
<keyword evidence="24" id="KW-1185">Reference proteome</keyword>
<dbReference type="InterPro" id="IPR036291">
    <property type="entry name" value="NAD(P)-bd_dom_sf"/>
</dbReference>
<keyword evidence="7 19" id="KW-0055">Arginine biosynthesis</keyword>
<evidence type="ECO:0000256" key="2">
    <source>
        <dbReference type="ARBA" id="ARBA00004828"/>
    </source>
</evidence>
<keyword evidence="12 19" id="KW-0067">ATP-binding</keyword>
<dbReference type="CDD" id="cd04252">
    <property type="entry name" value="AAK_NAGK-fArgBP"/>
    <property type="match status" value="1"/>
</dbReference>
<feature type="region of interest" description="Disordered" evidence="21">
    <location>
        <begin position="566"/>
        <end position="585"/>
    </location>
</feature>
<dbReference type="InterPro" id="IPR011241">
    <property type="entry name" value="NAGK/NAGSA"/>
</dbReference>
<accession>A0A6A6UBS0</accession>
<evidence type="ECO:0000313" key="23">
    <source>
        <dbReference type="EMBL" id="KAF2668907.1"/>
    </source>
</evidence>
<dbReference type="InterPro" id="IPR004662">
    <property type="entry name" value="AcgluKinase_fam"/>
</dbReference>
<dbReference type="GO" id="GO:0051287">
    <property type="term" value="F:NAD binding"/>
    <property type="evidence" value="ECO:0007669"/>
    <property type="project" value="UniProtKB-UniRule"/>
</dbReference>
<dbReference type="Pfam" id="PF01118">
    <property type="entry name" value="Semialdhyde_dh"/>
    <property type="match status" value="1"/>
</dbReference>
<proteinExistence type="inferred from homology"/>
<comment type="similarity">
    <text evidence="4 19">In the N-terminal section; belongs to the acetylglutamate kinase family.</text>
</comment>
<keyword evidence="14" id="KW-0809">Transit peptide</keyword>
<evidence type="ECO:0000256" key="3">
    <source>
        <dbReference type="ARBA" id="ARBA00004862"/>
    </source>
</evidence>
<dbReference type="CDD" id="cd23936">
    <property type="entry name" value="AGPR_C_ARG5_6_like"/>
    <property type="match status" value="1"/>
</dbReference>
<dbReference type="SUPFAM" id="SSF53633">
    <property type="entry name" value="Carbamate kinase-like"/>
    <property type="match status" value="1"/>
</dbReference>
<dbReference type="GO" id="GO:0005759">
    <property type="term" value="C:mitochondrial matrix"/>
    <property type="evidence" value="ECO:0007669"/>
    <property type="project" value="TreeGrafter"/>
</dbReference>
<dbReference type="GO" id="GO:0005524">
    <property type="term" value="F:ATP binding"/>
    <property type="evidence" value="ECO:0007669"/>
    <property type="project" value="UniProtKB-UniRule"/>
</dbReference>
<evidence type="ECO:0000256" key="18">
    <source>
        <dbReference type="ARBA" id="ARBA00048141"/>
    </source>
</evidence>
<dbReference type="InterPro" id="IPR036393">
    <property type="entry name" value="AceGlu_kinase-like_sf"/>
</dbReference>
<feature type="region of interest" description="Disordered" evidence="21">
    <location>
        <begin position="527"/>
        <end position="560"/>
    </location>
</feature>
<evidence type="ECO:0000256" key="8">
    <source>
        <dbReference type="ARBA" id="ARBA00022605"/>
    </source>
</evidence>
<feature type="domain" description="N-acetyltransferase" evidence="22">
    <location>
        <begin position="342"/>
        <end position="495"/>
    </location>
</feature>
<dbReference type="OrthoDB" id="438291at2759"/>
<dbReference type="SMART" id="SM00859">
    <property type="entry name" value="Semialdhyde_dh"/>
    <property type="match status" value="1"/>
</dbReference>
<dbReference type="Pfam" id="PF22698">
    <property type="entry name" value="Semialdhyde_dhC_1"/>
    <property type="match status" value="1"/>
</dbReference>
<dbReference type="Pfam" id="PF04768">
    <property type="entry name" value="NAT"/>
    <property type="match status" value="1"/>
</dbReference>
<dbReference type="InterPro" id="IPR000534">
    <property type="entry name" value="Semialdehyde_DH_NAD-bd"/>
</dbReference>
<dbReference type="Gene3D" id="3.40.630.30">
    <property type="match status" value="1"/>
</dbReference>
<dbReference type="FunFam" id="3.40.630.30:FF:000029">
    <property type="entry name" value="Bifunctional acetylglutamate kinase/N-acetyl-gamma-glutamyl-phosphate reductase"/>
    <property type="match status" value="1"/>
</dbReference>
<dbReference type="EC" id="2.7.2.8" evidence="6"/>
<reference evidence="23" key="1">
    <citation type="journal article" date="2020" name="Stud. Mycol.">
        <title>101 Dothideomycetes genomes: a test case for predicting lifestyles and emergence of pathogens.</title>
        <authorList>
            <person name="Haridas S."/>
            <person name="Albert R."/>
            <person name="Binder M."/>
            <person name="Bloem J."/>
            <person name="Labutti K."/>
            <person name="Salamov A."/>
            <person name="Andreopoulos B."/>
            <person name="Baker S."/>
            <person name="Barry K."/>
            <person name="Bills G."/>
            <person name="Bluhm B."/>
            <person name="Cannon C."/>
            <person name="Castanera R."/>
            <person name="Culley D."/>
            <person name="Daum C."/>
            <person name="Ezra D."/>
            <person name="Gonzalez J."/>
            <person name="Henrissat B."/>
            <person name="Kuo A."/>
            <person name="Liang C."/>
            <person name="Lipzen A."/>
            <person name="Lutzoni F."/>
            <person name="Magnuson J."/>
            <person name="Mondo S."/>
            <person name="Nolan M."/>
            <person name="Ohm R."/>
            <person name="Pangilinan J."/>
            <person name="Park H.-J."/>
            <person name="Ramirez L."/>
            <person name="Alfaro M."/>
            <person name="Sun H."/>
            <person name="Tritt A."/>
            <person name="Yoshinaga Y."/>
            <person name="Zwiers L.-H."/>
            <person name="Turgeon B."/>
            <person name="Goodwin S."/>
            <person name="Spatafora J."/>
            <person name="Crous P."/>
            <person name="Grigoriev I."/>
        </authorList>
    </citation>
    <scope>NUCLEOTIDE SEQUENCE</scope>
    <source>
        <strain evidence="23">CBS 115976</strain>
    </source>
</reference>
<dbReference type="FunFam" id="3.30.360.10:FF:000019">
    <property type="entry name" value="Bifunctional acetylglutamate kinase/N-acetyl-gamma-glutamyl-phosphate reductase"/>
    <property type="match status" value="1"/>
</dbReference>
<sequence length="904" mass="98816">MLSLAARSSIATAPRAISRRLAIRTPRNSTLLPRASIHAVQRRNYAAHEPAQSTRSAVLSVLSNIGSKREIEQYLAQFSSVSSPQFAVIKVGGAILTDHLESLCSALSQLYHMGLYPVIVHGGGPQLNKLLEEAGVTPEYEEGIRITDPKTLGVARKLFLQENLKLVNALAAKGVQAWPITSGVLQAEYLDQEKYKLVGKIVGVNKAPIENAIKNGCLPILTSMAETFDGQILNVNADVAAGEIARAIEPLKIVYLSEKGGLFHGVTQKKISAINLDEEYEGLMGESWVRYGTRLKIKEMKALLDDLPKSSSVAIIHPEHLQRELFTDTGAGTLIRRGNKLITTSNVNEMGDINELKSILVRDREGVDANAVIDRYLQGLGQRDFKAYFDENMDTLGIVLPPSQPLSIAHLATFTVTKNGWLSNIADNVFQTLKKEHPRLMWTVNQNDENLTWFFERADGSVSKGGEVLFWYGIEDLSQVRELMAEFTQKGRRMFGDINLESQLHRAASAAFGLSEEAVARQQARAYSTMSSSQTQGISKLSSGRTFSSRSRPALRTSRSMSSIGLRGIATGANPNPPYGNKQRSRDWPAKVALIGARGYTGQALIDLLNRHPNMDLRHVSSRELAGKKLQGYTKRDITYENLSAEDVRKLADSGTIDVWVMALPNGVCAPFVEAIDQSGSDSLIVDLSADYRFDSKWTYGLPELVDRAEIANAKRIANPGCYATAAQVGIAPLLEHLGGQPSIFGVSGYSGAGTKPSPKNDTENLKNNIIPYSLVDHIHEREVSAQLGTEVAFMPHVAAWFQGIHHTISIPLNKKMTARDIRNLYQDRYAGEKLVKVIGESPSVKNIAGRHGVDVGGFAVHSSGKRVVVNATIDNLLKGAATQCLQNMNLALGYGEYDGIPLD</sequence>
<keyword evidence="16 19" id="KW-0496">Mitochondrion</keyword>
<evidence type="ECO:0000256" key="6">
    <source>
        <dbReference type="ARBA" id="ARBA00013065"/>
    </source>
</evidence>
<evidence type="ECO:0000256" key="4">
    <source>
        <dbReference type="ARBA" id="ARBA00006830"/>
    </source>
</evidence>
<dbReference type="InterPro" id="IPR041734">
    <property type="entry name" value="NAGK-fArgBP"/>
</dbReference>
<evidence type="ECO:0000256" key="10">
    <source>
        <dbReference type="ARBA" id="ARBA00022741"/>
    </source>
</evidence>
<keyword evidence="13 19" id="KW-0521">NADP</keyword>
<dbReference type="PANTHER" id="PTHR23342:SF0">
    <property type="entry name" value="N-ACETYLGLUTAMATE SYNTHASE, MITOCHONDRIAL"/>
    <property type="match status" value="1"/>
</dbReference>
<dbReference type="Gene3D" id="3.40.50.720">
    <property type="entry name" value="NAD(P)-binding Rossmann-like Domain"/>
    <property type="match status" value="1"/>
</dbReference>
<dbReference type="Gene3D" id="3.40.1160.10">
    <property type="entry name" value="Acetylglutamate kinase-like"/>
    <property type="match status" value="1"/>
</dbReference>
<dbReference type="NCBIfam" id="TIGR01850">
    <property type="entry name" value="argC"/>
    <property type="match status" value="1"/>
</dbReference>
<dbReference type="InterPro" id="IPR000706">
    <property type="entry name" value="AGPR_type-1"/>
</dbReference>
<evidence type="ECO:0000259" key="22">
    <source>
        <dbReference type="PROSITE" id="PS51731"/>
    </source>
</evidence>
<organism evidence="23 24">
    <name type="scientific">Microthyrium microscopicum</name>
    <dbReference type="NCBI Taxonomy" id="703497"/>
    <lineage>
        <taxon>Eukaryota</taxon>
        <taxon>Fungi</taxon>
        <taxon>Dikarya</taxon>
        <taxon>Ascomycota</taxon>
        <taxon>Pezizomycotina</taxon>
        <taxon>Dothideomycetes</taxon>
        <taxon>Dothideomycetes incertae sedis</taxon>
        <taxon>Microthyriales</taxon>
        <taxon>Microthyriaceae</taxon>
        <taxon>Microthyrium</taxon>
    </lineage>
</organism>
<dbReference type="GO" id="GO:0003991">
    <property type="term" value="F:acetylglutamate kinase activity"/>
    <property type="evidence" value="ECO:0007669"/>
    <property type="project" value="UniProtKB-EC"/>
</dbReference>
<dbReference type="NCBIfam" id="TIGR00761">
    <property type="entry name" value="argB"/>
    <property type="match status" value="1"/>
</dbReference>
<evidence type="ECO:0000256" key="15">
    <source>
        <dbReference type="ARBA" id="ARBA00023002"/>
    </source>
</evidence>
<comment type="similarity">
    <text evidence="5 19">In the C-terminal section; belongs to the NAGSA dehydrogenase family.</text>
</comment>
<dbReference type="AlphaFoldDB" id="A0A6A6UBS0"/>
<keyword evidence="10 19" id="KW-0547">Nucleotide-binding</keyword>
<gene>
    <name evidence="23" type="ORF">BT63DRAFT_432803</name>
</gene>
<evidence type="ECO:0000256" key="1">
    <source>
        <dbReference type="ARBA" id="ARBA00004173"/>
    </source>
</evidence>
<dbReference type="FunFam" id="3.40.1160.10:FF:000046">
    <property type="entry name" value="N-acetylglutamate kinase / N-acetylglutamate synthase"/>
    <property type="match status" value="1"/>
</dbReference>
<evidence type="ECO:0000256" key="14">
    <source>
        <dbReference type="ARBA" id="ARBA00022946"/>
    </source>
</evidence>
<protein>
    <recommendedName>
        <fullName evidence="6">acetylglutamate kinase</fullName>
        <ecNumber evidence="6">2.7.2.8</ecNumber>
    </recommendedName>
</protein>
<keyword evidence="8 19" id="KW-0028">Amino-acid biosynthesis</keyword>
<feature type="active site" evidence="20">
    <location>
        <position position="722"/>
    </location>
</feature>
<keyword evidence="17 19" id="KW-0511">Multifunctional enzyme</keyword>
<dbReference type="Pfam" id="PF00696">
    <property type="entry name" value="AA_kinase"/>
    <property type="match status" value="1"/>
</dbReference>
<evidence type="ECO:0000256" key="13">
    <source>
        <dbReference type="ARBA" id="ARBA00022857"/>
    </source>
</evidence>
<evidence type="ECO:0000256" key="20">
    <source>
        <dbReference type="PROSITE-ProRule" id="PRU10010"/>
    </source>
</evidence>
<evidence type="ECO:0000256" key="21">
    <source>
        <dbReference type="SAM" id="MobiDB-lite"/>
    </source>
</evidence>
<name>A0A6A6UBS0_9PEZI</name>
<dbReference type="InterPro" id="IPR023013">
    <property type="entry name" value="AGPR_AS"/>
</dbReference>
<dbReference type="InterPro" id="IPR001048">
    <property type="entry name" value="Asp/Glu/Uridylate_kinase"/>
</dbReference>
<dbReference type="Proteomes" id="UP000799302">
    <property type="component" value="Unassembled WGS sequence"/>
</dbReference>
<dbReference type="GO" id="GO:0003942">
    <property type="term" value="F:N-acetyl-gamma-glutamyl-phosphate reductase activity"/>
    <property type="evidence" value="ECO:0007669"/>
    <property type="project" value="UniProtKB-UniRule"/>
</dbReference>